<gene>
    <name evidence="2" type="ORF">PEGY_LOCUS5771</name>
</gene>
<dbReference type="EMBL" id="CAJVRC010000866">
    <property type="protein sequence ID" value="CAG8899661.1"/>
    <property type="molecule type" value="Genomic_DNA"/>
</dbReference>
<name>A0A9W4P3D1_9EURO</name>
<sequence>MLPHTLYGVRSSETTHIPFSTFRNMDDSPQRSLKARRAHTFEESQRRNSTLSDSILEARNSIRSSTDDLFLPRVAKDHATLSTEESHWHSAPLGLALLPAIAGIFFHEGSSFVTDVTLLVLAAIFLNWSVRLPWDWYRSAQAIGREESGLPAPDNPQFEDQEPQHKEAATAISELQIHELAALAACFIFPVIGTCLLHGIRSSLSRPSEGLVSNYNLTIFLLASEVRPVAHLLRLIQKRTLHLQRIVSSSTDPIITPTTLQDLTKRLEELETHVAETATARLATKQTDKDPPLSPKEQEQQTSQSLVAGAVLETRKAIQPDIEALNRAVRRYEKRSALFSLQTDQRFVRLETQSGDAIALAAAAKRSAESRCPNYALVLLDWACACIVVPAQIVLSVGSLPGHAVSVTWDAARRMLMGRKVGPQQRSKSKSGLKGKAGAGAGAGAAGAGPSGGYRQGGGLVSQRRSG</sequence>
<dbReference type="AlphaFoldDB" id="A0A9W4P3D1"/>
<dbReference type="Proteomes" id="UP001154252">
    <property type="component" value="Unassembled WGS sequence"/>
</dbReference>
<comment type="caution">
    <text evidence="2">The sequence shown here is derived from an EMBL/GenBank/DDBJ whole genome shotgun (WGS) entry which is preliminary data.</text>
</comment>
<feature type="region of interest" description="Disordered" evidence="1">
    <location>
        <begin position="278"/>
        <end position="304"/>
    </location>
</feature>
<organism evidence="2 3">
    <name type="scientific">Penicillium egyptiacum</name>
    <dbReference type="NCBI Taxonomy" id="1303716"/>
    <lineage>
        <taxon>Eukaryota</taxon>
        <taxon>Fungi</taxon>
        <taxon>Dikarya</taxon>
        <taxon>Ascomycota</taxon>
        <taxon>Pezizomycotina</taxon>
        <taxon>Eurotiomycetes</taxon>
        <taxon>Eurotiomycetidae</taxon>
        <taxon>Eurotiales</taxon>
        <taxon>Aspergillaceae</taxon>
        <taxon>Penicillium</taxon>
    </lineage>
</organism>
<reference evidence="2" key="1">
    <citation type="submission" date="2021-07" db="EMBL/GenBank/DDBJ databases">
        <authorList>
            <person name="Branca A.L. A."/>
        </authorList>
    </citation>
    <scope>NUCLEOTIDE SEQUENCE</scope>
</reference>
<feature type="region of interest" description="Disordered" evidence="1">
    <location>
        <begin position="419"/>
        <end position="467"/>
    </location>
</feature>
<evidence type="ECO:0000256" key="1">
    <source>
        <dbReference type="SAM" id="MobiDB-lite"/>
    </source>
</evidence>
<feature type="compositionally biased region" description="Gly residues" evidence="1">
    <location>
        <begin position="435"/>
        <end position="460"/>
    </location>
</feature>
<protein>
    <submittedName>
        <fullName evidence="2">Uncharacterized protein</fullName>
    </submittedName>
</protein>
<proteinExistence type="predicted"/>
<keyword evidence="3" id="KW-1185">Reference proteome</keyword>
<evidence type="ECO:0000313" key="3">
    <source>
        <dbReference type="Proteomes" id="UP001154252"/>
    </source>
</evidence>
<evidence type="ECO:0000313" key="2">
    <source>
        <dbReference type="EMBL" id="CAG8899661.1"/>
    </source>
</evidence>
<accession>A0A9W4P3D1</accession>
<dbReference type="PANTHER" id="PTHR42032">
    <property type="entry name" value="YALI0E30679P"/>
    <property type="match status" value="1"/>
</dbReference>
<dbReference type="OrthoDB" id="5422510at2759"/>
<feature type="compositionally biased region" description="Basic and acidic residues" evidence="1">
    <location>
        <begin position="286"/>
        <end position="299"/>
    </location>
</feature>
<dbReference type="PANTHER" id="PTHR42032:SF1">
    <property type="entry name" value="YALI0E30679P"/>
    <property type="match status" value="1"/>
</dbReference>